<reference evidence="2" key="1">
    <citation type="submission" date="2023-06" db="EMBL/GenBank/DDBJ databases">
        <authorList>
            <consortium name="Lawrence Berkeley National Laboratory"/>
            <person name="Ahrendt S."/>
            <person name="Sahu N."/>
            <person name="Indic B."/>
            <person name="Wong-Bajracharya J."/>
            <person name="Merenyi Z."/>
            <person name="Ke H.-M."/>
            <person name="Monk M."/>
            <person name="Kocsube S."/>
            <person name="Drula E."/>
            <person name="Lipzen A."/>
            <person name="Balint B."/>
            <person name="Henrissat B."/>
            <person name="Andreopoulos B."/>
            <person name="Martin F.M."/>
            <person name="Harder C.B."/>
            <person name="Rigling D."/>
            <person name="Ford K.L."/>
            <person name="Foster G.D."/>
            <person name="Pangilinan J."/>
            <person name="Papanicolaou A."/>
            <person name="Barry K."/>
            <person name="LaButti K."/>
            <person name="Viragh M."/>
            <person name="Koriabine M."/>
            <person name="Yan M."/>
            <person name="Riley R."/>
            <person name="Champramary S."/>
            <person name="Plett K.L."/>
            <person name="Tsai I.J."/>
            <person name="Slot J."/>
            <person name="Sipos G."/>
            <person name="Plett J."/>
            <person name="Nagy L.G."/>
            <person name="Grigoriev I.V."/>
        </authorList>
    </citation>
    <scope>NUCLEOTIDE SEQUENCE</scope>
    <source>
        <strain evidence="2">FPL87.14</strain>
    </source>
</reference>
<feature type="region of interest" description="Disordered" evidence="1">
    <location>
        <begin position="33"/>
        <end position="68"/>
    </location>
</feature>
<evidence type="ECO:0000256" key="1">
    <source>
        <dbReference type="SAM" id="MobiDB-lite"/>
    </source>
</evidence>
<evidence type="ECO:0000313" key="2">
    <source>
        <dbReference type="EMBL" id="KAK0435628.1"/>
    </source>
</evidence>
<protein>
    <submittedName>
        <fullName evidence="2">Uncharacterized protein</fullName>
    </submittedName>
</protein>
<evidence type="ECO:0000313" key="3">
    <source>
        <dbReference type="Proteomes" id="UP001175226"/>
    </source>
</evidence>
<name>A0AA39J7E2_9AGAR</name>
<sequence length="274" mass="30264">MRTGPCEALPTRTDFHRVSPSLGAISLYSLDSQELQRYSDPPSRDEPRDLSEAPKTHRGKGSLSSNYDQDTFSEVLAPTGEIWQAGVVYTRHARVHVPSRRLEQRGGCFLLAVLKSFGYATEQLNGTNVHSLPIPPRPLRNPIHLSLPPDITFTTPDNENLPVPSEPARYLCQGRPVFRGVDKQHRVVEDLGVLAEDGSSAETSKLFPIAIVVSDSTRRTPSSGPVLISSVLRLAFSSAVIDPPAILLHERHDGLKARQGGEGEKLWKERVQRK</sequence>
<accession>A0AA39J7E2</accession>
<comment type="caution">
    <text evidence="2">The sequence shown here is derived from an EMBL/GenBank/DDBJ whole genome shotgun (WGS) entry which is preliminary data.</text>
</comment>
<organism evidence="2 3">
    <name type="scientific">Armillaria borealis</name>
    <dbReference type="NCBI Taxonomy" id="47425"/>
    <lineage>
        <taxon>Eukaryota</taxon>
        <taxon>Fungi</taxon>
        <taxon>Dikarya</taxon>
        <taxon>Basidiomycota</taxon>
        <taxon>Agaricomycotina</taxon>
        <taxon>Agaricomycetes</taxon>
        <taxon>Agaricomycetidae</taxon>
        <taxon>Agaricales</taxon>
        <taxon>Marasmiineae</taxon>
        <taxon>Physalacriaceae</taxon>
        <taxon>Armillaria</taxon>
    </lineage>
</organism>
<dbReference type="AlphaFoldDB" id="A0AA39J7E2"/>
<feature type="compositionally biased region" description="Basic and acidic residues" evidence="1">
    <location>
        <begin position="42"/>
        <end position="55"/>
    </location>
</feature>
<keyword evidence="3" id="KW-1185">Reference proteome</keyword>
<gene>
    <name evidence="2" type="ORF">EV421DRAFT_2022425</name>
</gene>
<proteinExistence type="predicted"/>
<dbReference type="Proteomes" id="UP001175226">
    <property type="component" value="Unassembled WGS sequence"/>
</dbReference>
<dbReference type="EMBL" id="JAUEPT010000061">
    <property type="protein sequence ID" value="KAK0435628.1"/>
    <property type="molecule type" value="Genomic_DNA"/>
</dbReference>